<gene>
    <name evidence="2" type="ORF">QBC46DRAFT_431408</name>
</gene>
<dbReference type="PANTHER" id="PTHR35043:SF8">
    <property type="entry name" value="DUF4220 DOMAIN-CONTAINING PROTEIN"/>
    <property type="match status" value="1"/>
</dbReference>
<accession>A0AAN6MXM9</accession>
<comment type="caution">
    <text evidence="2">The sequence shown here is derived from an EMBL/GenBank/DDBJ whole genome shotgun (WGS) entry which is preliminary data.</text>
</comment>
<name>A0AAN6MXM9_9PEZI</name>
<evidence type="ECO:0000313" key="3">
    <source>
        <dbReference type="Proteomes" id="UP001303473"/>
    </source>
</evidence>
<proteinExistence type="predicted"/>
<dbReference type="PANTHER" id="PTHR35043">
    <property type="entry name" value="TRANSCRIPTION FACTOR DOMAIN-CONTAINING PROTEIN"/>
    <property type="match status" value="1"/>
</dbReference>
<protein>
    <submittedName>
        <fullName evidence="2">Uncharacterized protein</fullName>
    </submittedName>
</protein>
<evidence type="ECO:0000313" key="2">
    <source>
        <dbReference type="EMBL" id="KAK3933792.1"/>
    </source>
</evidence>
<dbReference type="EMBL" id="MU854072">
    <property type="protein sequence ID" value="KAK3933792.1"/>
    <property type="molecule type" value="Genomic_DNA"/>
</dbReference>
<keyword evidence="3" id="KW-1185">Reference proteome</keyword>
<evidence type="ECO:0000256" key="1">
    <source>
        <dbReference type="SAM" id="MobiDB-lite"/>
    </source>
</evidence>
<sequence length="149" mass="16523">MRPSPLALLLFSSHASSFTVLQRNCTLPITTTNSSSSCLTIIILCTWNILHLNVPALALSAVSGARGLRLRAAWWLRDQCTKLKWALIAVLTPEYLLGKALGEWRAARFALTQCRHEGWRKPEEAADGESQHVEKNAIEDTGEKRRAGT</sequence>
<reference evidence="3" key="1">
    <citation type="journal article" date="2023" name="Mol. Phylogenet. Evol.">
        <title>Genome-scale phylogeny and comparative genomics of the fungal order Sordariales.</title>
        <authorList>
            <person name="Hensen N."/>
            <person name="Bonometti L."/>
            <person name="Westerberg I."/>
            <person name="Brannstrom I.O."/>
            <person name="Guillou S."/>
            <person name="Cros-Aarteil S."/>
            <person name="Calhoun S."/>
            <person name="Haridas S."/>
            <person name="Kuo A."/>
            <person name="Mondo S."/>
            <person name="Pangilinan J."/>
            <person name="Riley R."/>
            <person name="LaButti K."/>
            <person name="Andreopoulos B."/>
            <person name="Lipzen A."/>
            <person name="Chen C."/>
            <person name="Yan M."/>
            <person name="Daum C."/>
            <person name="Ng V."/>
            <person name="Clum A."/>
            <person name="Steindorff A."/>
            <person name="Ohm R.A."/>
            <person name="Martin F."/>
            <person name="Silar P."/>
            <person name="Natvig D.O."/>
            <person name="Lalanne C."/>
            <person name="Gautier V."/>
            <person name="Ament-Velasquez S.L."/>
            <person name="Kruys A."/>
            <person name="Hutchinson M.I."/>
            <person name="Powell A.J."/>
            <person name="Barry K."/>
            <person name="Miller A.N."/>
            <person name="Grigoriev I.V."/>
            <person name="Debuchy R."/>
            <person name="Gladieux P."/>
            <person name="Hiltunen Thoren M."/>
            <person name="Johannesson H."/>
        </authorList>
    </citation>
    <scope>NUCLEOTIDE SEQUENCE [LARGE SCALE GENOMIC DNA]</scope>
    <source>
        <strain evidence="3">CBS 340.73</strain>
    </source>
</reference>
<dbReference type="AlphaFoldDB" id="A0AAN6MXM9"/>
<organism evidence="2 3">
    <name type="scientific">Diplogelasinospora grovesii</name>
    <dbReference type="NCBI Taxonomy" id="303347"/>
    <lineage>
        <taxon>Eukaryota</taxon>
        <taxon>Fungi</taxon>
        <taxon>Dikarya</taxon>
        <taxon>Ascomycota</taxon>
        <taxon>Pezizomycotina</taxon>
        <taxon>Sordariomycetes</taxon>
        <taxon>Sordariomycetidae</taxon>
        <taxon>Sordariales</taxon>
        <taxon>Diplogelasinosporaceae</taxon>
        <taxon>Diplogelasinospora</taxon>
    </lineage>
</organism>
<dbReference type="Proteomes" id="UP001303473">
    <property type="component" value="Unassembled WGS sequence"/>
</dbReference>
<feature type="region of interest" description="Disordered" evidence="1">
    <location>
        <begin position="121"/>
        <end position="149"/>
    </location>
</feature>